<evidence type="ECO:0000313" key="3">
    <source>
        <dbReference type="Proteomes" id="UP001175271"/>
    </source>
</evidence>
<keyword evidence="1" id="KW-0732">Signal</keyword>
<sequence length="154" mass="17716">MRVLIFLVSLIVLAIFHHGNAEAAKSSSVSTALPNNDKTLLDLIYKKGYLSTNDKFPSTERFWWLPIDRRFNAHVLRVTDAKTKKTYSTYTYQTRNARSLCEKKITTNIQKCTVPSLPKQIQECFTTLAWFDGDWSSIDMESQCALKKNPNQFT</sequence>
<reference evidence="2" key="1">
    <citation type="submission" date="2023-06" db="EMBL/GenBank/DDBJ databases">
        <title>Genomic analysis of the entomopathogenic nematode Steinernema hermaphroditum.</title>
        <authorList>
            <person name="Schwarz E.M."/>
            <person name="Heppert J.K."/>
            <person name="Baniya A."/>
            <person name="Schwartz H.T."/>
            <person name="Tan C.-H."/>
            <person name="Antoshechkin I."/>
            <person name="Sternberg P.W."/>
            <person name="Goodrich-Blair H."/>
            <person name="Dillman A.R."/>
        </authorList>
    </citation>
    <scope>NUCLEOTIDE SEQUENCE</scope>
    <source>
        <strain evidence="2">PS9179</strain>
        <tissue evidence="2">Whole animal</tissue>
    </source>
</reference>
<accession>A0AA39H0B2</accession>
<evidence type="ECO:0008006" key="4">
    <source>
        <dbReference type="Google" id="ProtNLM"/>
    </source>
</evidence>
<proteinExistence type="predicted"/>
<protein>
    <recommendedName>
        <fullName evidence="4">Secreted protein</fullName>
    </recommendedName>
</protein>
<keyword evidence="3" id="KW-1185">Reference proteome</keyword>
<gene>
    <name evidence="2" type="ORF">QR680_001453</name>
</gene>
<name>A0AA39H0B2_9BILA</name>
<organism evidence="2 3">
    <name type="scientific">Steinernema hermaphroditum</name>
    <dbReference type="NCBI Taxonomy" id="289476"/>
    <lineage>
        <taxon>Eukaryota</taxon>
        <taxon>Metazoa</taxon>
        <taxon>Ecdysozoa</taxon>
        <taxon>Nematoda</taxon>
        <taxon>Chromadorea</taxon>
        <taxon>Rhabditida</taxon>
        <taxon>Tylenchina</taxon>
        <taxon>Panagrolaimomorpha</taxon>
        <taxon>Strongyloidoidea</taxon>
        <taxon>Steinernematidae</taxon>
        <taxon>Steinernema</taxon>
    </lineage>
</organism>
<dbReference type="AlphaFoldDB" id="A0AA39H0B2"/>
<feature type="chain" id="PRO_5041219291" description="Secreted protein" evidence="1">
    <location>
        <begin position="22"/>
        <end position="154"/>
    </location>
</feature>
<evidence type="ECO:0000256" key="1">
    <source>
        <dbReference type="SAM" id="SignalP"/>
    </source>
</evidence>
<evidence type="ECO:0000313" key="2">
    <source>
        <dbReference type="EMBL" id="KAK0395829.1"/>
    </source>
</evidence>
<dbReference type="EMBL" id="JAUCMV010000005">
    <property type="protein sequence ID" value="KAK0395829.1"/>
    <property type="molecule type" value="Genomic_DNA"/>
</dbReference>
<dbReference type="Proteomes" id="UP001175271">
    <property type="component" value="Unassembled WGS sequence"/>
</dbReference>
<feature type="signal peptide" evidence="1">
    <location>
        <begin position="1"/>
        <end position="21"/>
    </location>
</feature>
<comment type="caution">
    <text evidence="2">The sequence shown here is derived from an EMBL/GenBank/DDBJ whole genome shotgun (WGS) entry which is preliminary data.</text>
</comment>